<protein>
    <recommendedName>
        <fullName evidence="4">HTH araC/xylS-type domain-containing protein</fullName>
    </recommendedName>
</protein>
<gene>
    <name evidence="5" type="ORF">RCOM_1847240</name>
</gene>
<dbReference type="SUPFAM" id="SSF46689">
    <property type="entry name" value="Homeodomain-like"/>
    <property type="match status" value="2"/>
</dbReference>
<dbReference type="SMART" id="SM00342">
    <property type="entry name" value="HTH_ARAC"/>
    <property type="match status" value="1"/>
</dbReference>
<evidence type="ECO:0000313" key="6">
    <source>
        <dbReference type="Proteomes" id="UP000008311"/>
    </source>
</evidence>
<dbReference type="Gene3D" id="1.10.10.60">
    <property type="entry name" value="Homeodomain-like"/>
    <property type="match status" value="2"/>
</dbReference>
<dbReference type="PANTHER" id="PTHR43280:SF27">
    <property type="entry name" value="TRANSCRIPTIONAL REGULATOR MTLR"/>
    <property type="match status" value="1"/>
</dbReference>
<dbReference type="PROSITE" id="PS00041">
    <property type="entry name" value="HTH_ARAC_FAMILY_1"/>
    <property type="match status" value="1"/>
</dbReference>
<dbReference type="InterPro" id="IPR009057">
    <property type="entry name" value="Homeodomain-like_sf"/>
</dbReference>
<name>B9TLH8_RICCO</name>
<evidence type="ECO:0000256" key="1">
    <source>
        <dbReference type="ARBA" id="ARBA00023015"/>
    </source>
</evidence>
<keyword evidence="1" id="KW-0805">Transcription regulation</keyword>
<dbReference type="GO" id="GO:0003700">
    <property type="term" value="F:DNA-binding transcription factor activity"/>
    <property type="evidence" value="ECO:0000318"/>
    <property type="project" value="GO_Central"/>
</dbReference>
<dbReference type="PANTHER" id="PTHR43280">
    <property type="entry name" value="ARAC-FAMILY TRANSCRIPTIONAL REGULATOR"/>
    <property type="match status" value="1"/>
</dbReference>
<organism evidence="5 6">
    <name type="scientific">Ricinus communis</name>
    <name type="common">Castor bean</name>
    <dbReference type="NCBI Taxonomy" id="3988"/>
    <lineage>
        <taxon>Eukaryota</taxon>
        <taxon>Viridiplantae</taxon>
        <taxon>Streptophyta</taxon>
        <taxon>Embryophyta</taxon>
        <taxon>Tracheophyta</taxon>
        <taxon>Spermatophyta</taxon>
        <taxon>Magnoliopsida</taxon>
        <taxon>eudicotyledons</taxon>
        <taxon>Gunneridae</taxon>
        <taxon>Pentapetalae</taxon>
        <taxon>rosids</taxon>
        <taxon>fabids</taxon>
        <taxon>Malpighiales</taxon>
        <taxon>Euphorbiaceae</taxon>
        <taxon>Acalyphoideae</taxon>
        <taxon>Acalypheae</taxon>
        <taxon>Ricinus</taxon>
    </lineage>
</organism>
<dbReference type="AlphaFoldDB" id="B9TLH8"/>
<feature type="domain" description="HTH araC/xylS-type" evidence="4">
    <location>
        <begin position="51"/>
        <end position="149"/>
    </location>
</feature>
<dbReference type="InterPro" id="IPR018060">
    <property type="entry name" value="HTH_AraC"/>
</dbReference>
<dbReference type="eggNOG" id="ENOG502SX5Q">
    <property type="taxonomic scope" value="Eukaryota"/>
</dbReference>
<dbReference type="GO" id="GO:0006355">
    <property type="term" value="P:regulation of DNA-templated transcription"/>
    <property type="evidence" value="ECO:0000318"/>
    <property type="project" value="GO_Central"/>
</dbReference>
<accession>B9TLH8</accession>
<dbReference type="PROSITE" id="PS01124">
    <property type="entry name" value="HTH_ARAC_FAMILY_2"/>
    <property type="match status" value="1"/>
</dbReference>
<keyword evidence="6" id="KW-1185">Reference proteome</keyword>
<keyword evidence="3" id="KW-0804">Transcription</keyword>
<sequence length="164" mass="18657">MIEQMGDLTGFSRLSLFVQLLDLLASSSEYELLSSPEFAPKLETESLDALQKSLIYIFQNLATDIHMAEVAELAGMSESAFSRFFKKNTGNTFTDHVNKLRIWQACKLLSDTDMPITDICFEVGYLNISNFNRTFLRHHKVTPSAYRRLTTQRRPVRPADQTAA</sequence>
<dbReference type="EMBL" id="EQ986850">
    <property type="protein sequence ID" value="EEF23285.1"/>
    <property type="molecule type" value="Genomic_DNA"/>
</dbReference>
<evidence type="ECO:0000256" key="3">
    <source>
        <dbReference type="ARBA" id="ARBA00023163"/>
    </source>
</evidence>
<evidence type="ECO:0000256" key="2">
    <source>
        <dbReference type="ARBA" id="ARBA00023125"/>
    </source>
</evidence>
<reference evidence="6" key="1">
    <citation type="journal article" date="2010" name="Nat. Biotechnol.">
        <title>Draft genome sequence of the oilseed species Ricinus communis.</title>
        <authorList>
            <person name="Chan A.P."/>
            <person name="Crabtree J."/>
            <person name="Zhao Q."/>
            <person name="Lorenzi H."/>
            <person name="Orvis J."/>
            <person name="Puiu D."/>
            <person name="Melake-Berhan A."/>
            <person name="Jones K.M."/>
            <person name="Redman J."/>
            <person name="Chen G."/>
            <person name="Cahoon E.B."/>
            <person name="Gedil M."/>
            <person name="Stanke M."/>
            <person name="Haas B.J."/>
            <person name="Wortman J.R."/>
            <person name="Fraser-Liggett C.M."/>
            <person name="Ravel J."/>
            <person name="Rabinowicz P.D."/>
        </authorList>
    </citation>
    <scope>NUCLEOTIDE SEQUENCE [LARGE SCALE GENOMIC DNA]</scope>
    <source>
        <strain evidence="6">cv. Hale</strain>
    </source>
</reference>
<evidence type="ECO:0000313" key="5">
    <source>
        <dbReference type="EMBL" id="EEF23285.1"/>
    </source>
</evidence>
<dbReference type="InParanoid" id="B9TLH8"/>
<keyword evidence="2" id="KW-0238">DNA-binding</keyword>
<dbReference type="Pfam" id="PF12833">
    <property type="entry name" value="HTH_18"/>
    <property type="match status" value="1"/>
</dbReference>
<dbReference type="GO" id="GO:0000976">
    <property type="term" value="F:transcription cis-regulatory region binding"/>
    <property type="evidence" value="ECO:0000318"/>
    <property type="project" value="GO_Central"/>
</dbReference>
<evidence type="ECO:0000259" key="4">
    <source>
        <dbReference type="PROSITE" id="PS01124"/>
    </source>
</evidence>
<dbReference type="Proteomes" id="UP000008311">
    <property type="component" value="Unassembled WGS sequence"/>
</dbReference>
<proteinExistence type="predicted"/>
<dbReference type="InterPro" id="IPR018062">
    <property type="entry name" value="HTH_AraC-typ_CS"/>
</dbReference>